<sequence length="195" mass="22336">MANNRFFITVCSTATLIYSHNGMTTFDFPNRFIPTEAAIKARAHFNHRMILADGFLTGAHECIITEQHNVCVFMLHQVVEQTCIALIRVHLAYRSDIHNLHRLLRLCCCFSDAPIKMFLSGSPDDERLFEILLKSYSAARYKDTFNVSEDDSWLLYNKVTEFVALAKVMCEENIAQLAQQAMRYNEFVNPASVSN</sequence>
<evidence type="ECO:0000313" key="2">
    <source>
        <dbReference type="EMBL" id="WEK20020.1"/>
    </source>
</evidence>
<dbReference type="Pfam" id="PF05168">
    <property type="entry name" value="HEPN"/>
    <property type="match status" value="1"/>
</dbReference>
<evidence type="ECO:0000313" key="3">
    <source>
        <dbReference type="Proteomes" id="UP001214530"/>
    </source>
</evidence>
<proteinExistence type="predicted"/>
<dbReference type="Proteomes" id="UP001214530">
    <property type="component" value="Chromosome"/>
</dbReference>
<gene>
    <name evidence="2" type="ORF">P0Y49_02490</name>
</gene>
<dbReference type="AlphaFoldDB" id="A0AAJ5WAG2"/>
<reference evidence="2" key="1">
    <citation type="submission" date="2023-03" db="EMBL/GenBank/DDBJ databases">
        <title>Andean soil-derived lignocellulolytic bacterial consortium as a source of novel taxa and putative plastic-active enzymes.</title>
        <authorList>
            <person name="Diaz-Garcia L."/>
            <person name="Chuvochina M."/>
            <person name="Feuerriegel G."/>
            <person name="Bunk B."/>
            <person name="Sproer C."/>
            <person name="Streit W.R."/>
            <person name="Rodriguez L.M."/>
            <person name="Overmann J."/>
            <person name="Jimenez D.J."/>
        </authorList>
    </citation>
    <scope>NUCLEOTIDE SEQUENCE</scope>
    <source>
        <strain evidence="2">MAG 3858</strain>
    </source>
</reference>
<dbReference type="SUPFAM" id="SSF81593">
    <property type="entry name" value="Nucleotidyltransferase substrate binding subunit/domain"/>
    <property type="match status" value="1"/>
</dbReference>
<protein>
    <submittedName>
        <fullName evidence="2">HEPN domain-containing protein</fullName>
    </submittedName>
</protein>
<dbReference type="EMBL" id="CP119313">
    <property type="protein sequence ID" value="WEK20020.1"/>
    <property type="molecule type" value="Genomic_DNA"/>
</dbReference>
<dbReference type="InterPro" id="IPR007842">
    <property type="entry name" value="HEPN_dom"/>
</dbReference>
<feature type="domain" description="HEPN" evidence="1">
    <location>
        <begin position="52"/>
        <end position="167"/>
    </location>
</feature>
<accession>A0AAJ5WAG2</accession>
<evidence type="ECO:0000259" key="1">
    <source>
        <dbReference type="Pfam" id="PF05168"/>
    </source>
</evidence>
<name>A0AAJ5WAG2_9SPHI</name>
<dbReference type="Gene3D" id="1.20.120.330">
    <property type="entry name" value="Nucleotidyltransferases domain 2"/>
    <property type="match status" value="1"/>
</dbReference>
<organism evidence="2 3">
    <name type="scientific">Candidatus Pedobacter colombiensis</name>
    <dbReference type="NCBI Taxonomy" id="3121371"/>
    <lineage>
        <taxon>Bacteria</taxon>
        <taxon>Pseudomonadati</taxon>
        <taxon>Bacteroidota</taxon>
        <taxon>Sphingobacteriia</taxon>
        <taxon>Sphingobacteriales</taxon>
        <taxon>Sphingobacteriaceae</taxon>
        <taxon>Pedobacter</taxon>
    </lineage>
</organism>